<dbReference type="InterPro" id="IPR011051">
    <property type="entry name" value="RmlC_Cupin_sf"/>
</dbReference>
<keyword evidence="3" id="KW-0659">Purine metabolism</keyword>
<evidence type="ECO:0000259" key="7">
    <source>
        <dbReference type="Pfam" id="PF03561"/>
    </source>
</evidence>
<gene>
    <name evidence="8" type="ORF">SISNIDRAFT_504470</name>
</gene>
<evidence type="ECO:0000256" key="4">
    <source>
        <dbReference type="ARBA" id="ARBA00022801"/>
    </source>
</evidence>
<feature type="domain" description="Allantoicase" evidence="7">
    <location>
        <begin position="26"/>
        <end position="168"/>
    </location>
</feature>
<dbReference type="SUPFAM" id="SSF49785">
    <property type="entry name" value="Galactose-binding domain-like"/>
    <property type="match status" value="2"/>
</dbReference>
<evidence type="ECO:0000256" key="5">
    <source>
        <dbReference type="ARBA" id="ARBA00023239"/>
    </source>
</evidence>
<keyword evidence="5" id="KW-0456">Lyase</keyword>
<keyword evidence="9" id="KW-1185">Reference proteome</keyword>
<keyword evidence="4" id="KW-0378">Hydrolase</keyword>
<dbReference type="GO" id="GO:0004848">
    <property type="term" value="F:ureidoglycolate hydrolase activity"/>
    <property type="evidence" value="ECO:0007669"/>
    <property type="project" value="InterPro"/>
</dbReference>
<dbReference type="InterPro" id="IPR015908">
    <property type="entry name" value="Allantoicase_dom"/>
</dbReference>
<comment type="catalytic activity">
    <reaction evidence="6">
        <text>(S)-ureidoglycolate = urea + glyoxylate</text>
        <dbReference type="Rhea" id="RHEA:11304"/>
        <dbReference type="ChEBI" id="CHEBI:16199"/>
        <dbReference type="ChEBI" id="CHEBI:36655"/>
        <dbReference type="ChEBI" id="CHEBI:57296"/>
        <dbReference type="EC" id="4.3.2.3"/>
    </reaction>
</comment>
<sequence length="551" mass="59761">MAYKILLPEQYKTLTSFTELSSVALGGSIVSVSDEFFAEAVNLLKVEPAPSMKGQFGPNGALYSGWETKRHNPTYDWVIIRLGAPGSIVGFDIDTSHFNGNEAPEASVDGLINGQPGSKWQEILPKVPLGPDARHLFQLSQLAPGCSQVRLNQYPDGGIARFRVYGVVAPYEPKDPSEIFDLAFVSNGGRVVNVSDQHFGVASNVILPGRGKDMGDGWETRRSRDKGHTEWLIIKLARAGVLDTVDIDTAHFKGNYPESCELHAINSDLDSPTFDAKWDLILSRQKTFAHQIHSFKLENVKNKKYTHVRVTIYPDGGLKRVRIYGSVEIPKQGAGSAPIKVVDASVSRSGVHEAKFLSHDEFALFGSVCQAYRNLKAVPPGIKVTPANQGTANKFNNLADIVSSFPEGKAGTQSVSIYRSTPSEAELGKEFTVRVLERHPCNNQVFIPMGSGGRVGTDDLTVHARVYLVIVALNGKDDKPDLGTLKAFIASASQGVSYNAGVWHHPIIALEQPTDFACVETQIGGGDKLDCEVLELSEANGLPVVALPSLD</sequence>
<dbReference type="FunFam" id="2.60.120.260:FF:000059">
    <property type="entry name" value="Probable allantoicase"/>
    <property type="match status" value="1"/>
</dbReference>
<dbReference type="PANTHER" id="PTHR12045:SF3">
    <property type="entry name" value="INACTIVE ALLANTOICASE-RELATED"/>
    <property type="match status" value="1"/>
</dbReference>
<dbReference type="Proteomes" id="UP000076722">
    <property type="component" value="Unassembled WGS sequence"/>
</dbReference>
<feature type="domain" description="Allantoicase" evidence="7">
    <location>
        <begin position="188"/>
        <end position="327"/>
    </location>
</feature>
<accession>A0A164VA00</accession>
<dbReference type="HAMAP" id="MF_00813">
    <property type="entry name" value="Allantoicase"/>
    <property type="match status" value="1"/>
</dbReference>
<evidence type="ECO:0000256" key="2">
    <source>
        <dbReference type="ARBA" id="ARBA00011738"/>
    </source>
</evidence>
<proteinExistence type="inferred from homology"/>
<dbReference type="Pfam" id="PF04115">
    <property type="entry name" value="Ureidogly_lyase"/>
    <property type="match status" value="1"/>
</dbReference>
<dbReference type="Gene3D" id="2.60.120.260">
    <property type="entry name" value="Galactose-binding domain-like"/>
    <property type="match status" value="2"/>
</dbReference>
<dbReference type="InterPro" id="IPR008979">
    <property type="entry name" value="Galactose-bd-like_sf"/>
</dbReference>
<dbReference type="Pfam" id="PF03561">
    <property type="entry name" value="Allantoicase"/>
    <property type="match status" value="2"/>
</dbReference>
<organism evidence="8 9">
    <name type="scientific">Sistotremastrum niveocremeum HHB9708</name>
    <dbReference type="NCBI Taxonomy" id="1314777"/>
    <lineage>
        <taxon>Eukaryota</taxon>
        <taxon>Fungi</taxon>
        <taxon>Dikarya</taxon>
        <taxon>Basidiomycota</taxon>
        <taxon>Agaricomycotina</taxon>
        <taxon>Agaricomycetes</taxon>
        <taxon>Sistotremastrales</taxon>
        <taxon>Sistotremastraceae</taxon>
        <taxon>Sertulicium</taxon>
        <taxon>Sertulicium niveocremeum</taxon>
    </lineage>
</organism>
<dbReference type="EMBL" id="KV419405">
    <property type="protein sequence ID" value="KZS93961.1"/>
    <property type="molecule type" value="Genomic_DNA"/>
</dbReference>
<evidence type="ECO:0000256" key="3">
    <source>
        <dbReference type="ARBA" id="ARBA00022631"/>
    </source>
</evidence>
<evidence type="ECO:0000256" key="1">
    <source>
        <dbReference type="ARBA" id="ARBA00009242"/>
    </source>
</evidence>
<name>A0A164VA00_9AGAM</name>
<dbReference type="PANTHER" id="PTHR12045">
    <property type="entry name" value="ALLANTOICASE"/>
    <property type="match status" value="1"/>
</dbReference>
<dbReference type="InterPro" id="IPR024060">
    <property type="entry name" value="Ureidoglycolate_lyase_dom_sf"/>
</dbReference>
<dbReference type="InterPro" id="IPR007247">
    <property type="entry name" value="Ureidogly_lyase"/>
</dbReference>
<dbReference type="STRING" id="1314777.A0A164VA00"/>
<evidence type="ECO:0000256" key="6">
    <source>
        <dbReference type="ARBA" id="ARBA00047684"/>
    </source>
</evidence>
<dbReference type="GO" id="GO:0000256">
    <property type="term" value="P:allantoin catabolic process"/>
    <property type="evidence" value="ECO:0007669"/>
    <property type="project" value="InterPro"/>
</dbReference>
<dbReference type="GO" id="GO:0006144">
    <property type="term" value="P:purine nucleobase metabolic process"/>
    <property type="evidence" value="ECO:0007669"/>
    <property type="project" value="UniProtKB-KW"/>
</dbReference>
<dbReference type="GO" id="GO:0050385">
    <property type="term" value="F:ureidoglycolate lyase activity"/>
    <property type="evidence" value="ECO:0007669"/>
    <property type="project" value="UniProtKB-EC"/>
</dbReference>
<dbReference type="AlphaFoldDB" id="A0A164VA00"/>
<protein>
    <submittedName>
        <fullName evidence="8">Allantoicase</fullName>
    </submittedName>
</protein>
<evidence type="ECO:0000313" key="8">
    <source>
        <dbReference type="EMBL" id="KZS93961.1"/>
    </source>
</evidence>
<dbReference type="CDD" id="cd20298">
    <property type="entry name" value="cupin_UAH"/>
    <property type="match status" value="1"/>
</dbReference>
<dbReference type="Gene3D" id="2.60.120.480">
    <property type="entry name" value="Ureidoglycolate hydrolase"/>
    <property type="match status" value="1"/>
</dbReference>
<dbReference type="SUPFAM" id="SSF51182">
    <property type="entry name" value="RmlC-like cupins"/>
    <property type="match status" value="1"/>
</dbReference>
<dbReference type="GO" id="GO:0004037">
    <property type="term" value="F:allantoicase activity"/>
    <property type="evidence" value="ECO:0007669"/>
    <property type="project" value="InterPro"/>
</dbReference>
<dbReference type="OrthoDB" id="10266039at2759"/>
<comment type="subunit">
    <text evidence="2">Homodimer.</text>
</comment>
<dbReference type="InterPro" id="IPR047233">
    <property type="entry name" value="UAH_cupin"/>
</dbReference>
<comment type="similarity">
    <text evidence="1">Belongs to the allantoicase family.</text>
</comment>
<evidence type="ECO:0000313" key="9">
    <source>
        <dbReference type="Proteomes" id="UP000076722"/>
    </source>
</evidence>
<dbReference type="InterPro" id="IPR005164">
    <property type="entry name" value="Allantoicase"/>
</dbReference>
<dbReference type="NCBIfam" id="TIGR02961">
    <property type="entry name" value="allantoicase"/>
    <property type="match status" value="1"/>
</dbReference>
<reference evidence="8 9" key="1">
    <citation type="journal article" date="2016" name="Mol. Biol. Evol.">
        <title>Comparative Genomics of Early-Diverging Mushroom-Forming Fungi Provides Insights into the Origins of Lignocellulose Decay Capabilities.</title>
        <authorList>
            <person name="Nagy L.G."/>
            <person name="Riley R."/>
            <person name="Tritt A."/>
            <person name="Adam C."/>
            <person name="Daum C."/>
            <person name="Floudas D."/>
            <person name="Sun H."/>
            <person name="Yadav J.S."/>
            <person name="Pangilinan J."/>
            <person name="Larsson K.H."/>
            <person name="Matsuura K."/>
            <person name="Barry K."/>
            <person name="Labutti K."/>
            <person name="Kuo R."/>
            <person name="Ohm R.A."/>
            <person name="Bhattacharya S.S."/>
            <person name="Shirouzu T."/>
            <person name="Yoshinaga Y."/>
            <person name="Martin F.M."/>
            <person name="Grigoriev I.V."/>
            <person name="Hibbett D.S."/>
        </authorList>
    </citation>
    <scope>NUCLEOTIDE SEQUENCE [LARGE SCALE GENOMIC DNA]</scope>
    <source>
        <strain evidence="8 9">HHB9708</strain>
    </source>
</reference>